<dbReference type="InterPro" id="IPR009057">
    <property type="entry name" value="Homeodomain-like_sf"/>
</dbReference>
<organism evidence="5 6">
    <name type="scientific">Chitinophaga caeni</name>
    <dbReference type="NCBI Taxonomy" id="2029983"/>
    <lineage>
        <taxon>Bacteria</taxon>
        <taxon>Pseudomonadati</taxon>
        <taxon>Bacteroidota</taxon>
        <taxon>Chitinophagia</taxon>
        <taxon>Chitinophagales</taxon>
        <taxon>Chitinophagaceae</taxon>
        <taxon>Chitinophaga</taxon>
    </lineage>
</organism>
<dbReference type="Gene3D" id="1.10.10.60">
    <property type="entry name" value="Homeodomain-like"/>
    <property type="match status" value="1"/>
</dbReference>
<sequence length="303" mass="35826">MENQNDITEFYKKKNLDIPVYLQWGTAHFDVMKIDTLKKRNEAISLLSFTRKGLYKIKLVKGNCKCHYADRTIEIEKYALVFINPMIPFLLEETEEPIKEYFCIFNDEFFSNFGNIRDYPVFQNHRDNVYSLSDDEYQKFEVLLDNMKEELSSDYEYRFDAIRNLVYELIHKAIKMNGVQPKVTKRNGADSRITLLFEELLALQFPLHSTSDYVKLRKPKDFAEQLSVSINHLNKAVKHIRNRTTSEIITDRILQEAKILLKITDWSVSEIGYSLGYETPSRFIYTFRKNMGVSPLIYRNENT</sequence>
<dbReference type="GO" id="GO:0043565">
    <property type="term" value="F:sequence-specific DNA binding"/>
    <property type="evidence" value="ECO:0007669"/>
    <property type="project" value="InterPro"/>
</dbReference>
<dbReference type="OrthoDB" id="629929at2"/>
<dbReference type="EMBL" id="CP023777">
    <property type="protein sequence ID" value="ATL47025.1"/>
    <property type="molecule type" value="Genomic_DNA"/>
</dbReference>
<dbReference type="KEGG" id="cbae:COR50_07395"/>
<evidence type="ECO:0000256" key="1">
    <source>
        <dbReference type="ARBA" id="ARBA00023015"/>
    </source>
</evidence>
<dbReference type="SUPFAM" id="SSF51215">
    <property type="entry name" value="Regulatory protein AraC"/>
    <property type="match status" value="1"/>
</dbReference>
<reference evidence="5 6" key="1">
    <citation type="submission" date="2017-10" db="EMBL/GenBank/DDBJ databases">
        <title>Paenichitinophaga pekingensis gen. nov., sp. nov., isolated from activated sludge.</title>
        <authorList>
            <person name="Jin D."/>
            <person name="Kong X."/>
            <person name="Deng Y."/>
            <person name="Bai Z."/>
        </authorList>
    </citation>
    <scope>NUCLEOTIDE SEQUENCE [LARGE SCALE GENOMIC DNA]</scope>
    <source>
        <strain evidence="5 6">13</strain>
    </source>
</reference>
<keyword evidence="2" id="KW-0238">DNA-binding</keyword>
<accession>A0A291QSV3</accession>
<protein>
    <submittedName>
        <fullName evidence="5">AraC family transcriptional regulator</fullName>
    </submittedName>
</protein>
<name>A0A291QSV3_9BACT</name>
<keyword evidence="1" id="KW-0805">Transcription regulation</keyword>
<evidence type="ECO:0000313" key="6">
    <source>
        <dbReference type="Proteomes" id="UP000220133"/>
    </source>
</evidence>
<evidence type="ECO:0000313" key="5">
    <source>
        <dbReference type="EMBL" id="ATL47025.1"/>
    </source>
</evidence>
<dbReference type="AlphaFoldDB" id="A0A291QSV3"/>
<dbReference type="SMART" id="SM00342">
    <property type="entry name" value="HTH_ARAC"/>
    <property type="match status" value="1"/>
</dbReference>
<keyword evidence="3" id="KW-0804">Transcription</keyword>
<dbReference type="GO" id="GO:0003700">
    <property type="term" value="F:DNA-binding transcription factor activity"/>
    <property type="evidence" value="ECO:0007669"/>
    <property type="project" value="InterPro"/>
</dbReference>
<gene>
    <name evidence="5" type="ORF">COR50_07395</name>
</gene>
<dbReference type="PROSITE" id="PS01124">
    <property type="entry name" value="HTH_ARAC_FAMILY_2"/>
    <property type="match status" value="1"/>
</dbReference>
<dbReference type="InterPro" id="IPR037923">
    <property type="entry name" value="HTH-like"/>
</dbReference>
<feature type="domain" description="HTH araC/xylS-type" evidence="4">
    <location>
        <begin position="220"/>
        <end position="301"/>
    </location>
</feature>
<dbReference type="InterPro" id="IPR018060">
    <property type="entry name" value="HTH_AraC"/>
</dbReference>
<dbReference type="Pfam" id="PF12833">
    <property type="entry name" value="HTH_18"/>
    <property type="match status" value="1"/>
</dbReference>
<proteinExistence type="predicted"/>
<evidence type="ECO:0000256" key="2">
    <source>
        <dbReference type="ARBA" id="ARBA00023125"/>
    </source>
</evidence>
<dbReference type="PANTHER" id="PTHR43280">
    <property type="entry name" value="ARAC-FAMILY TRANSCRIPTIONAL REGULATOR"/>
    <property type="match status" value="1"/>
</dbReference>
<dbReference type="RefSeq" id="WP_098193409.1">
    <property type="nucleotide sequence ID" value="NZ_CP023777.1"/>
</dbReference>
<dbReference type="SUPFAM" id="SSF46689">
    <property type="entry name" value="Homeodomain-like"/>
    <property type="match status" value="1"/>
</dbReference>
<dbReference type="PANTHER" id="PTHR43280:SF2">
    <property type="entry name" value="HTH-TYPE TRANSCRIPTIONAL REGULATOR EXSA"/>
    <property type="match status" value="1"/>
</dbReference>
<keyword evidence="6" id="KW-1185">Reference proteome</keyword>
<evidence type="ECO:0000256" key="3">
    <source>
        <dbReference type="ARBA" id="ARBA00023163"/>
    </source>
</evidence>
<dbReference type="Proteomes" id="UP000220133">
    <property type="component" value="Chromosome"/>
</dbReference>
<evidence type="ECO:0000259" key="4">
    <source>
        <dbReference type="PROSITE" id="PS01124"/>
    </source>
</evidence>